<dbReference type="EMBL" id="CP021455">
    <property type="protein sequence ID" value="ARU04843.1"/>
    <property type="molecule type" value="Genomic_DNA"/>
</dbReference>
<dbReference type="AlphaFoldDB" id="A0A1Y0EMI4"/>
<dbReference type="SUPFAM" id="SSF48008">
    <property type="entry name" value="GntR ligand-binding domain-like"/>
    <property type="match status" value="1"/>
</dbReference>
<sequence length="229" mass="25796">MSTASLAATAYQQIKLELDTFHYAPGDRFSENEVSGRLGMSRTPVREALVRLQREGYISVLPKLGWVVNAIDFEVFAQLYDVRAVLECAAADLLCACTDTAERLQALTAIWCVPDAERLREHARVSLLDEAFHLDLVQAAGNLEMARIHRDLTDRIRVVRRLEFTREDRIGTTYAEHARILQALLARDAAQARTLLQTHIAVSRDEVQKITVHALQAARRQRLSQAHVA</sequence>
<evidence type="ECO:0000313" key="5">
    <source>
        <dbReference type="EMBL" id="ARU04843.1"/>
    </source>
</evidence>
<dbReference type="GO" id="GO:0003700">
    <property type="term" value="F:DNA-binding transcription factor activity"/>
    <property type="evidence" value="ECO:0007669"/>
    <property type="project" value="InterPro"/>
</dbReference>
<dbReference type="SUPFAM" id="SSF46785">
    <property type="entry name" value="Winged helix' DNA-binding domain"/>
    <property type="match status" value="1"/>
</dbReference>
<keyword evidence="3" id="KW-0804">Transcription</keyword>
<dbReference type="PRINTS" id="PR00035">
    <property type="entry name" value="HTHGNTR"/>
</dbReference>
<dbReference type="InterPro" id="IPR011711">
    <property type="entry name" value="GntR_C"/>
</dbReference>
<evidence type="ECO:0000259" key="4">
    <source>
        <dbReference type="PROSITE" id="PS50949"/>
    </source>
</evidence>
<dbReference type="InterPro" id="IPR036388">
    <property type="entry name" value="WH-like_DNA-bd_sf"/>
</dbReference>
<dbReference type="KEGG" id="cser:CCO03_09270"/>
<keyword evidence="6" id="KW-1185">Reference proteome</keyword>
<feature type="domain" description="HTH gntR-type" evidence="4">
    <location>
        <begin position="4"/>
        <end position="71"/>
    </location>
</feature>
<dbReference type="InterPro" id="IPR036390">
    <property type="entry name" value="WH_DNA-bd_sf"/>
</dbReference>
<dbReference type="InterPro" id="IPR000485">
    <property type="entry name" value="AsnC-type_HTH_dom"/>
</dbReference>
<dbReference type="Gene3D" id="1.20.120.530">
    <property type="entry name" value="GntR ligand-binding domain-like"/>
    <property type="match status" value="1"/>
</dbReference>
<proteinExistence type="predicted"/>
<dbReference type="PROSITE" id="PS50949">
    <property type="entry name" value="HTH_GNTR"/>
    <property type="match status" value="1"/>
</dbReference>
<dbReference type="Pfam" id="PF00392">
    <property type="entry name" value="GntR"/>
    <property type="match status" value="1"/>
</dbReference>
<evidence type="ECO:0000313" key="6">
    <source>
        <dbReference type="Proteomes" id="UP000196138"/>
    </source>
</evidence>
<dbReference type="CDD" id="cd07377">
    <property type="entry name" value="WHTH_GntR"/>
    <property type="match status" value="1"/>
</dbReference>
<dbReference type="InterPro" id="IPR008920">
    <property type="entry name" value="TF_FadR/GntR_C"/>
</dbReference>
<protein>
    <submittedName>
        <fullName evidence="5">GntR family transcriptional regulator</fullName>
    </submittedName>
</protein>
<dbReference type="SMART" id="SM00345">
    <property type="entry name" value="HTH_GNTR"/>
    <property type="match status" value="1"/>
</dbReference>
<dbReference type="PRINTS" id="PR00033">
    <property type="entry name" value="HTHASNC"/>
</dbReference>
<evidence type="ECO:0000256" key="1">
    <source>
        <dbReference type="ARBA" id="ARBA00023015"/>
    </source>
</evidence>
<keyword evidence="2" id="KW-0238">DNA-binding</keyword>
<reference evidence="5 6" key="1">
    <citation type="submission" date="2017-05" db="EMBL/GenBank/DDBJ databases">
        <authorList>
            <person name="Song R."/>
            <person name="Chenine A.L."/>
            <person name="Ruprecht R.M."/>
        </authorList>
    </citation>
    <scope>NUCLEOTIDE SEQUENCE [LARGE SCALE GENOMIC DNA]</scope>
    <source>
        <strain evidence="5 6">DSM 26136</strain>
    </source>
</reference>
<dbReference type="PANTHER" id="PTHR43537:SF45">
    <property type="entry name" value="GNTR FAMILY REGULATORY PROTEIN"/>
    <property type="match status" value="1"/>
</dbReference>
<evidence type="ECO:0000256" key="3">
    <source>
        <dbReference type="ARBA" id="ARBA00023163"/>
    </source>
</evidence>
<keyword evidence="1" id="KW-0805">Transcription regulation</keyword>
<evidence type="ECO:0000256" key="2">
    <source>
        <dbReference type="ARBA" id="ARBA00023125"/>
    </source>
</evidence>
<dbReference type="SMART" id="SM00895">
    <property type="entry name" value="FCD"/>
    <property type="match status" value="1"/>
</dbReference>
<dbReference type="Proteomes" id="UP000196138">
    <property type="component" value="Chromosome"/>
</dbReference>
<dbReference type="Gene3D" id="1.10.10.10">
    <property type="entry name" value="Winged helix-like DNA-binding domain superfamily/Winged helix DNA-binding domain"/>
    <property type="match status" value="1"/>
</dbReference>
<dbReference type="GO" id="GO:0043565">
    <property type="term" value="F:sequence-specific DNA binding"/>
    <property type="evidence" value="ECO:0007669"/>
    <property type="project" value="InterPro"/>
</dbReference>
<dbReference type="InterPro" id="IPR000524">
    <property type="entry name" value="Tscrpt_reg_HTH_GntR"/>
</dbReference>
<dbReference type="OrthoDB" id="8851860at2"/>
<dbReference type="RefSeq" id="WP_087280212.1">
    <property type="nucleotide sequence ID" value="NZ_CP021455.1"/>
</dbReference>
<dbReference type="Pfam" id="PF07729">
    <property type="entry name" value="FCD"/>
    <property type="match status" value="1"/>
</dbReference>
<accession>A0A1Y0EMI4</accession>
<dbReference type="PANTHER" id="PTHR43537">
    <property type="entry name" value="TRANSCRIPTIONAL REGULATOR, GNTR FAMILY"/>
    <property type="match status" value="1"/>
</dbReference>
<name>A0A1Y0EMI4_9BURK</name>
<gene>
    <name evidence="5" type="ORF">CCO03_09270</name>
</gene>
<organism evidence="5 6">
    <name type="scientific">Comamonas serinivorans</name>
    <dbReference type="NCBI Taxonomy" id="1082851"/>
    <lineage>
        <taxon>Bacteria</taxon>
        <taxon>Pseudomonadati</taxon>
        <taxon>Pseudomonadota</taxon>
        <taxon>Betaproteobacteria</taxon>
        <taxon>Burkholderiales</taxon>
        <taxon>Comamonadaceae</taxon>
        <taxon>Comamonas</taxon>
    </lineage>
</organism>